<comment type="caution">
    <text evidence="2">Lacks conserved residue(s) required for the propagation of feature annotation.</text>
</comment>
<dbReference type="InterPro" id="IPR050109">
    <property type="entry name" value="HTH-type_TetR-like_transc_reg"/>
</dbReference>
<dbReference type="SUPFAM" id="SSF48498">
    <property type="entry name" value="Tetracyclin repressor-like, C-terminal domain"/>
    <property type="match status" value="1"/>
</dbReference>
<dbReference type="SUPFAM" id="SSF46689">
    <property type="entry name" value="Homeodomain-like"/>
    <property type="match status" value="1"/>
</dbReference>
<accession>A0ABV0JL96</accession>
<dbReference type="InterPro" id="IPR009057">
    <property type="entry name" value="Homeodomain-like_sf"/>
</dbReference>
<dbReference type="PANTHER" id="PTHR30055:SF226">
    <property type="entry name" value="HTH-TYPE TRANSCRIPTIONAL REGULATOR PKSA"/>
    <property type="match status" value="1"/>
</dbReference>
<dbReference type="Pfam" id="PF00440">
    <property type="entry name" value="TetR_N"/>
    <property type="match status" value="1"/>
</dbReference>
<evidence type="ECO:0000313" key="5">
    <source>
        <dbReference type="Proteomes" id="UP001442494"/>
    </source>
</evidence>
<keyword evidence="5" id="KW-1185">Reference proteome</keyword>
<dbReference type="RefSeq" id="WP_190427311.1">
    <property type="nucleotide sequence ID" value="NZ_JAMPKK010000011.1"/>
</dbReference>
<evidence type="ECO:0000256" key="1">
    <source>
        <dbReference type="ARBA" id="ARBA00023125"/>
    </source>
</evidence>
<evidence type="ECO:0000256" key="2">
    <source>
        <dbReference type="PROSITE-ProRule" id="PRU00335"/>
    </source>
</evidence>
<dbReference type="PROSITE" id="PS50977">
    <property type="entry name" value="HTH_TETR_2"/>
    <property type="match status" value="1"/>
</dbReference>
<gene>
    <name evidence="4" type="ORF">NDI37_07000</name>
</gene>
<keyword evidence="1 2" id="KW-0238">DNA-binding</keyword>
<dbReference type="PANTHER" id="PTHR30055">
    <property type="entry name" value="HTH-TYPE TRANSCRIPTIONAL REGULATOR RUTR"/>
    <property type="match status" value="1"/>
</dbReference>
<reference evidence="4 5" key="1">
    <citation type="submission" date="2022-04" db="EMBL/GenBank/DDBJ databases">
        <title>Positive selection, recombination, and allopatry shape intraspecific diversity of widespread and dominant cyanobacteria.</title>
        <authorList>
            <person name="Wei J."/>
            <person name="Shu W."/>
            <person name="Hu C."/>
        </authorList>
    </citation>
    <scope>NUCLEOTIDE SEQUENCE [LARGE SCALE GENOMIC DNA]</scope>
    <source>
        <strain evidence="4 5">GB2-A5</strain>
    </source>
</reference>
<dbReference type="Pfam" id="PF14246">
    <property type="entry name" value="TetR_C_7"/>
    <property type="match status" value="1"/>
</dbReference>
<dbReference type="InterPro" id="IPR001647">
    <property type="entry name" value="HTH_TetR"/>
</dbReference>
<dbReference type="Gene3D" id="1.10.357.10">
    <property type="entry name" value="Tetracycline Repressor, domain 2"/>
    <property type="match status" value="1"/>
</dbReference>
<dbReference type="Proteomes" id="UP001442494">
    <property type="component" value="Unassembled WGS sequence"/>
</dbReference>
<organism evidence="4 5">
    <name type="scientific">Funiculus sociatus GB2-A5</name>
    <dbReference type="NCBI Taxonomy" id="2933946"/>
    <lineage>
        <taxon>Bacteria</taxon>
        <taxon>Bacillati</taxon>
        <taxon>Cyanobacteriota</taxon>
        <taxon>Cyanophyceae</taxon>
        <taxon>Coleofasciculales</taxon>
        <taxon>Coleofasciculaceae</taxon>
        <taxon>Funiculus</taxon>
    </lineage>
</organism>
<evidence type="ECO:0000313" key="4">
    <source>
        <dbReference type="EMBL" id="MEP0864212.1"/>
    </source>
</evidence>
<dbReference type="Gene3D" id="1.10.10.60">
    <property type="entry name" value="Homeodomain-like"/>
    <property type="match status" value="1"/>
</dbReference>
<sequence length="213" mass="23681">MPARDEQDFESRRQQIIDGALEVFASKGFEKATNKDIAQASQIGSPGLIYHYFKDKSDLFQQVVQQRIPLLQLLTHSEEMMTKPPQETLTLFASTFLKIVDNPTAIALMKLMLGEATRRPLVAEMINTIGPGRGFAFLTRYLEKQMDAGVLQTMNPGAAARCFIGPLIAYVLSREVFPQPDAQDLSPQTMATTVVEVFLWGMEKGNPLKGDGE</sequence>
<dbReference type="InterPro" id="IPR039536">
    <property type="entry name" value="TetR_C_Proteobacteria"/>
</dbReference>
<feature type="domain" description="HTH tetR-type" evidence="3">
    <location>
        <begin position="10"/>
        <end position="71"/>
    </location>
</feature>
<dbReference type="InterPro" id="IPR036271">
    <property type="entry name" value="Tet_transcr_reg_TetR-rel_C_sf"/>
</dbReference>
<name>A0ABV0JL96_9CYAN</name>
<comment type="caution">
    <text evidence="4">The sequence shown here is derived from an EMBL/GenBank/DDBJ whole genome shotgun (WGS) entry which is preliminary data.</text>
</comment>
<dbReference type="EMBL" id="JAMPKK010000011">
    <property type="protein sequence ID" value="MEP0864212.1"/>
    <property type="molecule type" value="Genomic_DNA"/>
</dbReference>
<proteinExistence type="predicted"/>
<protein>
    <submittedName>
        <fullName evidence="4">TetR/AcrR family transcriptional regulator C-terminal domain-containing protein</fullName>
    </submittedName>
</protein>
<evidence type="ECO:0000259" key="3">
    <source>
        <dbReference type="PROSITE" id="PS50977"/>
    </source>
</evidence>